<keyword evidence="3" id="KW-1185">Reference proteome</keyword>
<keyword evidence="1" id="KW-1133">Transmembrane helix</keyword>
<dbReference type="RefSeq" id="WP_037444450.1">
    <property type="nucleotide sequence ID" value="NZ_JPEO01000015.1"/>
</dbReference>
<organism evidence="2 3">
    <name type="scientific">Shewanella mangrovi</name>
    <dbReference type="NCBI Taxonomy" id="1515746"/>
    <lineage>
        <taxon>Bacteria</taxon>
        <taxon>Pseudomonadati</taxon>
        <taxon>Pseudomonadota</taxon>
        <taxon>Gammaproteobacteria</taxon>
        <taxon>Alteromonadales</taxon>
        <taxon>Shewanellaceae</taxon>
        <taxon>Shewanella</taxon>
    </lineage>
</organism>
<dbReference type="InterPro" id="IPR009525">
    <property type="entry name" value="DUF1145"/>
</dbReference>
<evidence type="ECO:0000313" key="2">
    <source>
        <dbReference type="EMBL" id="KFZ36631.1"/>
    </source>
</evidence>
<protein>
    <recommendedName>
        <fullName evidence="4">DUF1145 domain-containing protein</fullName>
    </recommendedName>
</protein>
<dbReference type="OrthoDB" id="6401986at2"/>
<evidence type="ECO:0000313" key="3">
    <source>
        <dbReference type="Proteomes" id="UP000029264"/>
    </source>
</evidence>
<feature type="transmembrane region" description="Helical" evidence="1">
    <location>
        <begin position="66"/>
        <end position="82"/>
    </location>
</feature>
<evidence type="ECO:0008006" key="4">
    <source>
        <dbReference type="Google" id="ProtNLM"/>
    </source>
</evidence>
<dbReference type="Proteomes" id="UP000029264">
    <property type="component" value="Unassembled WGS sequence"/>
</dbReference>
<dbReference type="PANTHER" id="PTHR38775">
    <property type="entry name" value="INNER MEMBRANE PROTEIN-RELATED"/>
    <property type="match status" value="1"/>
</dbReference>
<evidence type="ECO:0000256" key="1">
    <source>
        <dbReference type="SAM" id="Phobius"/>
    </source>
</evidence>
<name>A0A094JW03_9GAMM</name>
<feature type="transmembrane region" description="Helical" evidence="1">
    <location>
        <begin position="31"/>
        <end position="54"/>
    </location>
</feature>
<sequence>MLITLGKMITLLAWCLMAYNLVMPFGGNISLILNILLGITVMMHLLQTLMFYSVFSNLLPLQGKDYLQAFIFGVFALLQYRQRALAAMAEKQSQQ</sequence>
<dbReference type="AlphaFoldDB" id="A0A094JW03"/>
<keyword evidence="1" id="KW-0812">Transmembrane</keyword>
<keyword evidence="1" id="KW-0472">Membrane</keyword>
<reference evidence="2 3" key="1">
    <citation type="submission" date="2014-06" db="EMBL/GenBank/DDBJ databases">
        <title>Shewanella sp. YQH10.</title>
        <authorList>
            <person name="Liu Y."/>
            <person name="Zeng R."/>
        </authorList>
    </citation>
    <scope>NUCLEOTIDE SEQUENCE [LARGE SCALE GENOMIC DNA]</scope>
    <source>
        <strain evidence="2 3">YQH10</strain>
    </source>
</reference>
<dbReference type="eggNOG" id="COG3776">
    <property type="taxonomic scope" value="Bacteria"/>
</dbReference>
<dbReference type="Pfam" id="PF06611">
    <property type="entry name" value="DUF1145"/>
    <property type="match status" value="1"/>
</dbReference>
<dbReference type="PANTHER" id="PTHR38775:SF1">
    <property type="entry name" value="INNER MEMBRANE PROTEIN"/>
    <property type="match status" value="1"/>
</dbReference>
<comment type="caution">
    <text evidence="2">The sequence shown here is derived from an EMBL/GenBank/DDBJ whole genome shotgun (WGS) entry which is preliminary data.</text>
</comment>
<gene>
    <name evidence="2" type="ORF">HR45_15145</name>
</gene>
<dbReference type="EMBL" id="JPEO01000015">
    <property type="protein sequence ID" value="KFZ36631.1"/>
    <property type="molecule type" value="Genomic_DNA"/>
</dbReference>
<proteinExistence type="predicted"/>
<accession>A0A094JW03</accession>